<evidence type="ECO:0008006" key="4">
    <source>
        <dbReference type="Google" id="ProtNLM"/>
    </source>
</evidence>
<evidence type="ECO:0000256" key="1">
    <source>
        <dbReference type="SAM" id="MobiDB-lite"/>
    </source>
</evidence>
<proteinExistence type="predicted"/>
<name>A0A517PG22_9PLAN</name>
<dbReference type="OrthoDB" id="9954700at2"/>
<dbReference type="EMBL" id="CP036266">
    <property type="protein sequence ID" value="QDT18330.1"/>
    <property type="molecule type" value="Genomic_DNA"/>
</dbReference>
<gene>
    <name evidence="2" type="ORF">HG66A1_00890</name>
</gene>
<feature type="compositionally biased region" description="Polar residues" evidence="1">
    <location>
        <begin position="87"/>
        <end position="100"/>
    </location>
</feature>
<reference evidence="2 3" key="1">
    <citation type="submission" date="2019-02" db="EMBL/GenBank/DDBJ databases">
        <title>Deep-cultivation of Planctomycetes and their phenomic and genomic characterization uncovers novel biology.</title>
        <authorList>
            <person name="Wiegand S."/>
            <person name="Jogler M."/>
            <person name="Boedeker C."/>
            <person name="Pinto D."/>
            <person name="Vollmers J."/>
            <person name="Rivas-Marin E."/>
            <person name="Kohn T."/>
            <person name="Peeters S.H."/>
            <person name="Heuer A."/>
            <person name="Rast P."/>
            <person name="Oberbeckmann S."/>
            <person name="Bunk B."/>
            <person name="Jeske O."/>
            <person name="Meyerdierks A."/>
            <person name="Storesund J.E."/>
            <person name="Kallscheuer N."/>
            <person name="Luecker S."/>
            <person name="Lage O.M."/>
            <person name="Pohl T."/>
            <person name="Merkel B.J."/>
            <person name="Hornburger P."/>
            <person name="Mueller R.-W."/>
            <person name="Bruemmer F."/>
            <person name="Labrenz M."/>
            <person name="Spormann A.M."/>
            <person name="Op den Camp H."/>
            <person name="Overmann J."/>
            <person name="Amann R."/>
            <person name="Jetten M.S.M."/>
            <person name="Mascher T."/>
            <person name="Medema M.H."/>
            <person name="Devos D.P."/>
            <person name="Kaster A.-K."/>
            <person name="Ovreas L."/>
            <person name="Rohde M."/>
            <person name="Galperin M.Y."/>
            <person name="Jogler C."/>
        </authorList>
    </citation>
    <scope>NUCLEOTIDE SEQUENCE [LARGE SCALE GENOMIC DNA]</scope>
    <source>
        <strain evidence="2 3">HG66A1</strain>
    </source>
</reference>
<organism evidence="2 3">
    <name type="scientific">Gimesia chilikensis</name>
    <dbReference type="NCBI Taxonomy" id="2605989"/>
    <lineage>
        <taxon>Bacteria</taxon>
        <taxon>Pseudomonadati</taxon>
        <taxon>Planctomycetota</taxon>
        <taxon>Planctomycetia</taxon>
        <taxon>Planctomycetales</taxon>
        <taxon>Planctomycetaceae</taxon>
        <taxon>Gimesia</taxon>
    </lineage>
</organism>
<accession>A0A517PG22</accession>
<feature type="region of interest" description="Disordered" evidence="1">
    <location>
        <begin position="86"/>
        <end position="106"/>
    </location>
</feature>
<dbReference type="Proteomes" id="UP000320421">
    <property type="component" value="Chromosome"/>
</dbReference>
<dbReference type="SUPFAM" id="SSF48452">
    <property type="entry name" value="TPR-like"/>
    <property type="match status" value="1"/>
</dbReference>
<protein>
    <recommendedName>
        <fullName evidence="4">Tetratricopeptide repeat protein</fullName>
    </recommendedName>
</protein>
<dbReference type="RefSeq" id="WP_145179756.1">
    <property type="nucleotide sequence ID" value="NZ_CP036266.1"/>
</dbReference>
<evidence type="ECO:0000313" key="3">
    <source>
        <dbReference type="Proteomes" id="UP000320421"/>
    </source>
</evidence>
<sequence>MPDSPRQLPVGFNWLTCAMLALVTNLGCDQQGNAPETDLKQGAVRKPDARAAEPGVIPAPNAATSPLPQWETPEEWVKLMSEARNLPQAQSGRPRSSGQPKQARRPITVGSMLGLDEGESEQETEPDLFPQYYNLAATGSNAEFDGTIQKVEAIPDAGQRAVAYCAIARALLAEEAFERAKPWLVEGEKLLPQSRDSAGHEQLLHLYAKAFARSGDGNKAVEVAQQIANLDLREKTLISIPGQIAKTGDVKQALNFVETIPDRNSQSQALRQVTLVLARSNACNLALSLTEQITNEEIRFRALEGIVLELAKAGRGKQALDVVRQILFLHRRPWFLRALAKSLVGTGHLNQALEVAPLIEGSGEQSTYLMEVAIAVAEQGKSKQALEVVQQIPQRETKENALAKVASALLNAGEADGALKATQRLQYDNQKVRLLYRVASALHSRGEDARKIAVLKEAVAASQRSGEKPPLFSVMGVLSMETIPTEQGTSTQLKSSFSPEERQLAEYFLQAAQQKK</sequence>
<dbReference type="Gene3D" id="1.25.40.10">
    <property type="entry name" value="Tetratricopeptide repeat domain"/>
    <property type="match status" value="2"/>
</dbReference>
<dbReference type="InterPro" id="IPR011990">
    <property type="entry name" value="TPR-like_helical_dom_sf"/>
</dbReference>
<keyword evidence="3" id="KW-1185">Reference proteome</keyword>
<feature type="region of interest" description="Disordered" evidence="1">
    <location>
        <begin position="34"/>
        <end position="68"/>
    </location>
</feature>
<evidence type="ECO:0000313" key="2">
    <source>
        <dbReference type="EMBL" id="QDT18330.1"/>
    </source>
</evidence>
<dbReference type="AlphaFoldDB" id="A0A517PG22"/>